<dbReference type="GO" id="GO:0020037">
    <property type="term" value="F:heme binding"/>
    <property type="evidence" value="ECO:0007669"/>
    <property type="project" value="InterPro"/>
</dbReference>
<dbReference type="Pfam" id="PF00067">
    <property type="entry name" value="p450"/>
    <property type="match status" value="1"/>
</dbReference>
<evidence type="ECO:0000256" key="2">
    <source>
        <dbReference type="ARBA" id="ARBA00010617"/>
    </source>
</evidence>
<keyword evidence="3" id="KW-0479">Metal-binding</keyword>
<dbReference type="PANTHER" id="PTHR24300:SF177">
    <property type="entry name" value="CYTOCHROME P450 2J2"/>
    <property type="match status" value="1"/>
</dbReference>
<dbReference type="OrthoDB" id="2789670at2759"/>
<dbReference type="PANTHER" id="PTHR24300">
    <property type="entry name" value="CYTOCHROME P450 508A4-RELATED"/>
    <property type="match status" value="1"/>
</dbReference>
<evidence type="ECO:0000256" key="3">
    <source>
        <dbReference type="ARBA" id="ARBA00022723"/>
    </source>
</evidence>
<name>A0A7K5GYQ1_9AVES</name>
<dbReference type="Proteomes" id="UP000541181">
    <property type="component" value="Unassembled WGS sequence"/>
</dbReference>
<feature type="non-terminal residue" evidence="5">
    <location>
        <position position="1"/>
    </location>
</feature>
<evidence type="ECO:0000313" key="5">
    <source>
        <dbReference type="EMBL" id="NWS62191.1"/>
    </source>
</evidence>
<dbReference type="GO" id="GO:0006805">
    <property type="term" value="P:xenobiotic metabolic process"/>
    <property type="evidence" value="ECO:0007669"/>
    <property type="project" value="TreeGrafter"/>
</dbReference>
<dbReference type="GO" id="GO:0005506">
    <property type="term" value="F:iron ion binding"/>
    <property type="evidence" value="ECO:0007669"/>
    <property type="project" value="InterPro"/>
</dbReference>
<dbReference type="InterPro" id="IPR001128">
    <property type="entry name" value="Cyt_P450"/>
</dbReference>
<feature type="non-terminal residue" evidence="5">
    <location>
        <position position="158"/>
    </location>
</feature>
<dbReference type="PRINTS" id="PR00463">
    <property type="entry name" value="EP450I"/>
</dbReference>
<gene>
    <name evidence="5" type="primary">Cyp2j2_0</name>
    <name evidence="5" type="ORF">CHUBUR_R05354</name>
</gene>
<evidence type="ECO:0000256" key="4">
    <source>
        <dbReference type="ARBA" id="ARBA00023004"/>
    </source>
</evidence>
<dbReference type="InterPro" id="IPR036396">
    <property type="entry name" value="Cyt_P450_sf"/>
</dbReference>
<keyword evidence="6" id="KW-1185">Reference proteome</keyword>
<organism evidence="5 6">
    <name type="scientific">Chunga burmeisteri</name>
    <name type="common">Black-legged seriema</name>
    <dbReference type="NCBI Taxonomy" id="1352770"/>
    <lineage>
        <taxon>Eukaryota</taxon>
        <taxon>Metazoa</taxon>
        <taxon>Chordata</taxon>
        <taxon>Craniata</taxon>
        <taxon>Vertebrata</taxon>
        <taxon>Euteleostomi</taxon>
        <taxon>Archelosauria</taxon>
        <taxon>Archosauria</taxon>
        <taxon>Dinosauria</taxon>
        <taxon>Saurischia</taxon>
        <taxon>Theropoda</taxon>
        <taxon>Coelurosauria</taxon>
        <taxon>Aves</taxon>
        <taxon>Neognathae</taxon>
        <taxon>Neoaves</taxon>
        <taxon>Telluraves</taxon>
        <taxon>Australaves</taxon>
        <taxon>Cariamiformes</taxon>
        <taxon>Cariamidae</taxon>
        <taxon>Chunga</taxon>
    </lineage>
</organism>
<evidence type="ECO:0000313" key="6">
    <source>
        <dbReference type="Proteomes" id="UP000541181"/>
    </source>
</evidence>
<proteinExistence type="inferred from homology"/>
<protein>
    <submittedName>
        <fullName evidence="5">CP2J2 protein</fullName>
    </submittedName>
</protein>
<dbReference type="SUPFAM" id="SSF48264">
    <property type="entry name" value="Cytochrome P450"/>
    <property type="match status" value="1"/>
</dbReference>
<comment type="similarity">
    <text evidence="2">Belongs to the cytochrome P450 family.</text>
</comment>
<dbReference type="GO" id="GO:0006082">
    <property type="term" value="P:organic acid metabolic process"/>
    <property type="evidence" value="ECO:0007669"/>
    <property type="project" value="TreeGrafter"/>
</dbReference>
<dbReference type="EMBL" id="VZRC01000793">
    <property type="protein sequence ID" value="NWS62191.1"/>
    <property type="molecule type" value="Genomic_DNA"/>
</dbReference>
<dbReference type="InterPro" id="IPR050182">
    <property type="entry name" value="Cytochrome_P450_fam2"/>
</dbReference>
<dbReference type="InterPro" id="IPR002401">
    <property type="entry name" value="Cyt_P450_E_grp-I"/>
</dbReference>
<dbReference type="Gene3D" id="1.10.630.10">
    <property type="entry name" value="Cytochrome P450"/>
    <property type="match status" value="1"/>
</dbReference>
<accession>A0A7K5GYQ1</accession>
<keyword evidence="4" id="KW-0408">Iron</keyword>
<sequence length="158" mass="18346">GNPFDPQFKISNAVSNIICSITFGNRFEYHDKDFQKLLHLLDETANLQASIMTQLYSFFPSIIKYFPGSHQTVFKKRRLLRCFVKEKINKHKEDWNPSESRDFIDSYLQEIAKDNGSGCFQEENLVACTLDLLFAGTETTSTTLRWALLYMAIYPKIQ</sequence>
<evidence type="ECO:0000256" key="1">
    <source>
        <dbReference type="ARBA" id="ARBA00001971"/>
    </source>
</evidence>
<comment type="caution">
    <text evidence="5">The sequence shown here is derived from an EMBL/GenBank/DDBJ whole genome shotgun (WGS) entry which is preliminary data.</text>
</comment>
<dbReference type="AlphaFoldDB" id="A0A7K5GYQ1"/>
<dbReference type="GO" id="GO:0016712">
    <property type="term" value="F:oxidoreductase activity, acting on paired donors, with incorporation or reduction of molecular oxygen, reduced flavin or flavoprotein as one donor, and incorporation of one atom of oxygen"/>
    <property type="evidence" value="ECO:0007669"/>
    <property type="project" value="TreeGrafter"/>
</dbReference>
<dbReference type="GO" id="GO:0005737">
    <property type="term" value="C:cytoplasm"/>
    <property type="evidence" value="ECO:0007669"/>
    <property type="project" value="TreeGrafter"/>
</dbReference>
<comment type="cofactor">
    <cofactor evidence="1">
        <name>heme</name>
        <dbReference type="ChEBI" id="CHEBI:30413"/>
    </cofactor>
</comment>
<reference evidence="5 6" key="1">
    <citation type="submission" date="2019-09" db="EMBL/GenBank/DDBJ databases">
        <title>Bird 10,000 Genomes (B10K) Project - Family phase.</title>
        <authorList>
            <person name="Zhang G."/>
        </authorList>
    </citation>
    <scope>NUCLEOTIDE SEQUENCE [LARGE SCALE GENOMIC DNA]</scope>
    <source>
        <strain evidence="5">B10K-CU-031-22</strain>
    </source>
</reference>